<dbReference type="RefSeq" id="WP_189419229.1">
    <property type="nucleotide sequence ID" value="NZ_BMYZ01000002.1"/>
</dbReference>
<dbReference type="Proteomes" id="UP000619761">
    <property type="component" value="Unassembled WGS sequence"/>
</dbReference>
<evidence type="ECO:0000313" key="3">
    <source>
        <dbReference type="Proteomes" id="UP000619761"/>
    </source>
</evidence>
<name>A0ABQ3B9J3_9GAMM</name>
<evidence type="ECO:0000313" key="2">
    <source>
        <dbReference type="EMBL" id="GGY79717.1"/>
    </source>
</evidence>
<reference evidence="3" key="1">
    <citation type="journal article" date="2019" name="Int. J. Syst. Evol. Microbiol.">
        <title>The Global Catalogue of Microorganisms (GCM) 10K type strain sequencing project: providing services to taxonomists for standard genome sequencing and annotation.</title>
        <authorList>
            <consortium name="The Broad Institute Genomics Platform"/>
            <consortium name="The Broad Institute Genome Sequencing Center for Infectious Disease"/>
            <person name="Wu L."/>
            <person name="Ma J."/>
        </authorList>
    </citation>
    <scope>NUCLEOTIDE SEQUENCE [LARGE SCALE GENOMIC DNA]</scope>
    <source>
        <strain evidence="3">KCTC 32239</strain>
    </source>
</reference>
<dbReference type="EMBL" id="BMYZ01000002">
    <property type="protein sequence ID" value="GGY79717.1"/>
    <property type="molecule type" value="Genomic_DNA"/>
</dbReference>
<gene>
    <name evidence="2" type="ORF">GCM10011613_25820</name>
</gene>
<keyword evidence="1" id="KW-0472">Membrane</keyword>
<evidence type="ECO:0000256" key="1">
    <source>
        <dbReference type="SAM" id="Phobius"/>
    </source>
</evidence>
<keyword evidence="3" id="KW-1185">Reference proteome</keyword>
<comment type="caution">
    <text evidence="2">The sequence shown here is derived from an EMBL/GenBank/DDBJ whole genome shotgun (WGS) entry which is preliminary data.</text>
</comment>
<protein>
    <submittedName>
        <fullName evidence="2">Uncharacterized protein</fullName>
    </submittedName>
</protein>
<proteinExistence type="predicted"/>
<organism evidence="2 3">
    <name type="scientific">Cellvibrio zantedeschiae</name>
    <dbReference type="NCBI Taxonomy" id="1237077"/>
    <lineage>
        <taxon>Bacteria</taxon>
        <taxon>Pseudomonadati</taxon>
        <taxon>Pseudomonadota</taxon>
        <taxon>Gammaproteobacteria</taxon>
        <taxon>Cellvibrionales</taxon>
        <taxon>Cellvibrionaceae</taxon>
        <taxon>Cellvibrio</taxon>
    </lineage>
</organism>
<feature type="transmembrane region" description="Helical" evidence="1">
    <location>
        <begin position="6"/>
        <end position="28"/>
    </location>
</feature>
<keyword evidence="1" id="KW-1133">Transmembrane helix</keyword>
<keyword evidence="1" id="KW-0812">Transmembrane</keyword>
<accession>A0ABQ3B9J3</accession>
<sequence length="141" mass="14866">METLLVKLVQLGAMGLIGFTLYTSFLLIREGKRGAYKFMGFALGCSLLAAGVEAFKLLHPSQISIHISPSKPMLANLPPPTVSVRGAVLTMGENGEADIVLAPGDSVKFSYENTLIKLITDRDIALAKSSNDAGGSSDEAP</sequence>